<reference evidence="2" key="1">
    <citation type="submission" date="2021-02" db="EMBL/GenBank/DDBJ databases">
        <authorList>
            <person name="Nowell W R."/>
        </authorList>
    </citation>
    <scope>NUCLEOTIDE SEQUENCE</scope>
</reference>
<dbReference type="OrthoDB" id="5791190at2759"/>
<organism evidence="2 4">
    <name type="scientific">Didymodactylos carnosus</name>
    <dbReference type="NCBI Taxonomy" id="1234261"/>
    <lineage>
        <taxon>Eukaryota</taxon>
        <taxon>Metazoa</taxon>
        <taxon>Spiralia</taxon>
        <taxon>Gnathifera</taxon>
        <taxon>Rotifera</taxon>
        <taxon>Eurotatoria</taxon>
        <taxon>Bdelloidea</taxon>
        <taxon>Philodinida</taxon>
        <taxon>Philodinidae</taxon>
        <taxon>Didymodactylos</taxon>
    </lineage>
</organism>
<evidence type="ECO:0000313" key="4">
    <source>
        <dbReference type="Proteomes" id="UP000663829"/>
    </source>
</evidence>
<name>A0A815VZ33_9BILA</name>
<sequence>MGPTMIHYGNKSECYEQLLNYIKEQMNGQYPLIIGSDTASEITKAVFDLNMIVESGQLPIRQPTTDFNITDTAGRKPGKKSIRGTTTTIRSSRNKKKVL</sequence>
<accession>A0A815VZ33</accession>
<comment type="caution">
    <text evidence="2">The sequence shown here is derived from an EMBL/GenBank/DDBJ whole genome shotgun (WGS) entry which is preliminary data.</text>
</comment>
<protein>
    <submittedName>
        <fullName evidence="2">Uncharacterized protein</fullName>
    </submittedName>
</protein>
<dbReference type="AlphaFoldDB" id="A0A815VZ33"/>
<evidence type="ECO:0000256" key="1">
    <source>
        <dbReference type="SAM" id="MobiDB-lite"/>
    </source>
</evidence>
<dbReference type="EMBL" id="CAJNOQ010025587">
    <property type="protein sequence ID" value="CAF1538561.1"/>
    <property type="molecule type" value="Genomic_DNA"/>
</dbReference>
<dbReference type="EMBL" id="CAJOBC010091212">
    <property type="protein sequence ID" value="CAF4398677.1"/>
    <property type="molecule type" value="Genomic_DNA"/>
</dbReference>
<proteinExistence type="predicted"/>
<gene>
    <name evidence="2" type="ORF">GPM918_LOCUS38487</name>
    <name evidence="3" type="ORF">SRO942_LOCUS39315</name>
</gene>
<dbReference type="Proteomes" id="UP000663829">
    <property type="component" value="Unassembled WGS sequence"/>
</dbReference>
<evidence type="ECO:0000313" key="2">
    <source>
        <dbReference type="EMBL" id="CAF1538561.1"/>
    </source>
</evidence>
<dbReference type="Proteomes" id="UP000681722">
    <property type="component" value="Unassembled WGS sequence"/>
</dbReference>
<keyword evidence="4" id="KW-1185">Reference proteome</keyword>
<feature type="region of interest" description="Disordered" evidence="1">
    <location>
        <begin position="64"/>
        <end position="99"/>
    </location>
</feature>
<evidence type="ECO:0000313" key="3">
    <source>
        <dbReference type="EMBL" id="CAF4398677.1"/>
    </source>
</evidence>